<sequence length="53" mass="5577">MSTASDQRTIVQADVDRAIADMEGRLARVDSKASLLLALTGAVDPDGYWGAVV</sequence>
<accession>A0A7X5X085</accession>
<evidence type="ECO:0000313" key="2">
    <source>
        <dbReference type="Proteomes" id="UP000536624"/>
    </source>
</evidence>
<organism evidence="1 2">
    <name type="scientific">Streptomyces malaysiensis</name>
    <dbReference type="NCBI Taxonomy" id="92644"/>
    <lineage>
        <taxon>Bacteria</taxon>
        <taxon>Bacillati</taxon>
        <taxon>Actinomycetota</taxon>
        <taxon>Actinomycetes</taxon>
        <taxon>Kitasatosporales</taxon>
        <taxon>Streptomycetaceae</taxon>
        <taxon>Streptomyces</taxon>
        <taxon>Streptomyces violaceusniger group</taxon>
    </lineage>
</organism>
<proteinExistence type="predicted"/>
<dbReference type="Proteomes" id="UP000536624">
    <property type="component" value="Unassembled WGS sequence"/>
</dbReference>
<dbReference type="EMBL" id="JAALLH010000001">
    <property type="protein sequence ID" value="NIY64275.1"/>
    <property type="molecule type" value="Genomic_DNA"/>
</dbReference>
<reference evidence="1 2" key="1">
    <citation type="submission" date="2020-02" db="EMBL/GenBank/DDBJ databases">
        <title>Streptomyces malaysiensis DSM14702 (JHCC583434, PFL_A843) Genome sequencing and assembly.</title>
        <authorList>
            <person name="Samborskyy M."/>
        </authorList>
    </citation>
    <scope>NUCLEOTIDE SEQUENCE [LARGE SCALE GENOMIC DNA]</scope>
    <source>
        <strain evidence="1 2">DSM 14702</strain>
    </source>
</reference>
<dbReference type="AlphaFoldDB" id="A0A7X5X085"/>
<protein>
    <submittedName>
        <fullName evidence="1">Uncharacterized protein</fullName>
    </submittedName>
</protein>
<comment type="caution">
    <text evidence="1">The sequence shown here is derived from an EMBL/GenBank/DDBJ whole genome shotgun (WGS) entry which is preliminary data.</text>
</comment>
<gene>
    <name evidence="1" type="ORF">SMALB_2233</name>
</gene>
<evidence type="ECO:0000313" key="1">
    <source>
        <dbReference type="EMBL" id="NIY64275.1"/>
    </source>
</evidence>
<name>A0A7X5X085_STRMQ</name>
<dbReference type="RefSeq" id="WP_167500862.1">
    <property type="nucleotide sequence ID" value="NZ_JAALLH010000001.1"/>
</dbReference>